<evidence type="ECO:0000259" key="4">
    <source>
        <dbReference type="PROSITE" id="PS01124"/>
    </source>
</evidence>
<proteinExistence type="predicted"/>
<evidence type="ECO:0000256" key="2">
    <source>
        <dbReference type="ARBA" id="ARBA00023125"/>
    </source>
</evidence>
<name>A0A975K9N3_9SPHN</name>
<evidence type="ECO:0000256" key="1">
    <source>
        <dbReference type="ARBA" id="ARBA00023015"/>
    </source>
</evidence>
<keyword evidence="3" id="KW-0804">Transcription</keyword>
<dbReference type="GO" id="GO:0043565">
    <property type="term" value="F:sequence-specific DNA binding"/>
    <property type="evidence" value="ECO:0007669"/>
    <property type="project" value="InterPro"/>
</dbReference>
<keyword evidence="2" id="KW-0238">DNA-binding</keyword>
<dbReference type="Pfam" id="PF12833">
    <property type="entry name" value="HTH_18"/>
    <property type="match status" value="1"/>
</dbReference>
<dbReference type="PROSITE" id="PS01124">
    <property type="entry name" value="HTH_ARAC_FAMILY_2"/>
    <property type="match status" value="1"/>
</dbReference>
<dbReference type="InterPro" id="IPR050204">
    <property type="entry name" value="AraC_XylS_family_regulators"/>
</dbReference>
<sequence>MIEKQSGIQPDLCLRHAGRPLDLSSRLSRSWRGFAVELVSVDGASEFSFQRVSNNHYLALHDIVLDQGQIRVDDLAMDQRRDLRGTITFLPSGCSVQGWSAATARTNSFTALYFDATLLREEMDMRYREASLAPVLYARGGPLPATMRKFQTVFADQALDSLHAESACLIAAIEVLSLPQMQGAGRLTARQTSAVIDYIGDNLAHDLSLSDLAGVAGLSRYHFGRAFKTTTGQSPYAFILQRRVDAAAEMMATSRMSVEQVAEMCGFRTTANLRRKFQQAKGMTPLAFRRSVQ</sequence>
<evidence type="ECO:0000313" key="5">
    <source>
        <dbReference type="EMBL" id="QUT05977.1"/>
    </source>
</evidence>
<dbReference type="SUPFAM" id="SSF46689">
    <property type="entry name" value="Homeodomain-like"/>
    <property type="match status" value="2"/>
</dbReference>
<dbReference type="InterPro" id="IPR009057">
    <property type="entry name" value="Homeodomain-like_sf"/>
</dbReference>
<dbReference type="RefSeq" id="WP_212609452.1">
    <property type="nucleotide sequence ID" value="NZ_CP073910.1"/>
</dbReference>
<accession>A0A975K9N3</accession>
<dbReference type="Gene3D" id="1.10.10.60">
    <property type="entry name" value="Homeodomain-like"/>
    <property type="match status" value="2"/>
</dbReference>
<dbReference type="KEGG" id="spph:KFK14_00220"/>
<dbReference type="InterPro" id="IPR018062">
    <property type="entry name" value="HTH_AraC-typ_CS"/>
</dbReference>
<reference evidence="5" key="1">
    <citation type="submission" date="2021-04" db="EMBL/GenBank/DDBJ databases">
        <title>Isolation of p-tert-butylphenol degrading bacteria Sphingobium phenoxybenzoativorans Tas13 from active sludge.</title>
        <authorList>
            <person name="Li Y."/>
        </authorList>
    </citation>
    <scope>NUCLEOTIDE SEQUENCE</scope>
    <source>
        <strain evidence="5">Tas13</strain>
    </source>
</reference>
<keyword evidence="1" id="KW-0805">Transcription regulation</keyword>
<evidence type="ECO:0000313" key="6">
    <source>
        <dbReference type="Proteomes" id="UP000681425"/>
    </source>
</evidence>
<dbReference type="PANTHER" id="PTHR46796:SF6">
    <property type="entry name" value="ARAC SUBFAMILY"/>
    <property type="match status" value="1"/>
</dbReference>
<feature type="domain" description="HTH araC/xylS-type" evidence="4">
    <location>
        <begin position="193"/>
        <end position="291"/>
    </location>
</feature>
<dbReference type="InterPro" id="IPR018060">
    <property type="entry name" value="HTH_AraC"/>
</dbReference>
<gene>
    <name evidence="5" type="ORF">KFK14_00220</name>
</gene>
<organism evidence="5 6">
    <name type="scientific">Sphingobium phenoxybenzoativorans</name>
    <dbReference type="NCBI Taxonomy" id="1592790"/>
    <lineage>
        <taxon>Bacteria</taxon>
        <taxon>Pseudomonadati</taxon>
        <taxon>Pseudomonadota</taxon>
        <taxon>Alphaproteobacteria</taxon>
        <taxon>Sphingomonadales</taxon>
        <taxon>Sphingomonadaceae</taxon>
        <taxon>Sphingobium</taxon>
    </lineage>
</organism>
<dbReference type="AlphaFoldDB" id="A0A975K9N3"/>
<dbReference type="SMART" id="SM00342">
    <property type="entry name" value="HTH_ARAC"/>
    <property type="match status" value="1"/>
</dbReference>
<keyword evidence="6" id="KW-1185">Reference proteome</keyword>
<dbReference type="PANTHER" id="PTHR46796">
    <property type="entry name" value="HTH-TYPE TRANSCRIPTIONAL ACTIVATOR RHAS-RELATED"/>
    <property type="match status" value="1"/>
</dbReference>
<dbReference type="PROSITE" id="PS00041">
    <property type="entry name" value="HTH_ARAC_FAMILY_1"/>
    <property type="match status" value="1"/>
</dbReference>
<dbReference type="GO" id="GO:0003700">
    <property type="term" value="F:DNA-binding transcription factor activity"/>
    <property type="evidence" value="ECO:0007669"/>
    <property type="project" value="InterPro"/>
</dbReference>
<protein>
    <submittedName>
        <fullName evidence="5">Helix-turn-helix transcriptional regulator</fullName>
    </submittedName>
</protein>
<evidence type="ECO:0000256" key="3">
    <source>
        <dbReference type="ARBA" id="ARBA00023163"/>
    </source>
</evidence>
<dbReference type="Proteomes" id="UP000681425">
    <property type="component" value="Chromosome"/>
</dbReference>
<dbReference type="EMBL" id="CP073910">
    <property type="protein sequence ID" value="QUT05977.1"/>
    <property type="molecule type" value="Genomic_DNA"/>
</dbReference>